<dbReference type="OrthoDB" id="9814022at2"/>
<dbReference type="Proteomes" id="UP000017747">
    <property type="component" value="Unassembled WGS sequence"/>
</dbReference>
<keyword evidence="1" id="KW-0175">Coiled coil</keyword>
<dbReference type="STRING" id="994573.T472_0205100"/>
<evidence type="ECO:0000256" key="1">
    <source>
        <dbReference type="SAM" id="Coils"/>
    </source>
</evidence>
<proteinExistence type="predicted"/>
<reference evidence="2 3" key="1">
    <citation type="journal article" date="2014" name="Genome Announc.">
        <title>Genome Sequence of Youngiibacter fragilis, the Type Strain of the Genus Youngiibacter.</title>
        <authorList>
            <person name="Wawrik C.B."/>
            <person name="Callaghan A.V."/>
            <person name="Stamps B.W."/>
            <person name="Wawrik B."/>
        </authorList>
    </citation>
    <scope>NUCLEOTIDE SEQUENCE [LARGE SCALE GENOMIC DNA]</scope>
    <source>
        <strain evidence="2 3">232.1</strain>
    </source>
</reference>
<dbReference type="eggNOG" id="COG3012">
    <property type="taxonomic scope" value="Bacteria"/>
</dbReference>
<organism evidence="2 3">
    <name type="scientific">Youngiibacter fragilis 232.1</name>
    <dbReference type="NCBI Taxonomy" id="994573"/>
    <lineage>
        <taxon>Bacteria</taxon>
        <taxon>Bacillati</taxon>
        <taxon>Bacillota</taxon>
        <taxon>Clostridia</taxon>
        <taxon>Eubacteriales</taxon>
        <taxon>Clostridiaceae</taxon>
        <taxon>Youngiibacter</taxon>
    </lineage>
</organism>
<accession>V7I649</accession>
<keyword evidence="3" id="KW-1185">Reference proteome</keyword>
<sequence>MVNLKSIRDIHRLIQNYAEERTQLLTKDIPTKPEQWDEIYTYLKALTNLYGVVSIDKVIEIYNAHHDKQIDSGDLRYLDYDKRSKEVTEFIGINGDYFFNLDVLIDDNFDSLLKSKEDKPYYVPDKEEIKRYASRDYFVEDEEFIELRKFFRNKYWNKRKADRLALEIQILSKNIDAKDRMDNFFDRHRLKLSNNELKELKVLIQNLMDNTRLCENNGFTPNEMEELRRSK</sequence>
<dbReference type="AlphaFoldDB" id="V7I649"/>
<feature type="coiled-coil region" evidence="1">
    <location>
        <begin position="190"/>
        <end position="217"/>
    </location>
</feature>
<gene>
    <name evidence="2" type="ORF">T472_0205100</name>
</gene>
<dbReference type="EMBL" id="AXUN02000071">
    <property type="protein sequence ID" value="ETA81685.1"/>
    <property type="molecule type" value="Genomic_DNA"/>
</dbReference>
<comment type="caution">
    <text evidence="2">The sequence shown here is derived from an EMBL/GenBank/DDBJ whole genome shotgun (WGS) entry which is preliminary data.</text>
</comment>
<dbReference type="RefSeq" id="WP_023385457.1">
    <property type="nucleotide sequence ID" value="NZ_AXUN02000071.1"/>
</dbReference>
<evidence type="ECO:0000313" key="3">
    <source>
        <dbReference type="Proteomes" id="UP000017747"/>
    </source>
</evidence>
<protein>
    <submittedName>
        <fullName evidence="2">Uncharacterized protein</fullName>
    </submittedName>
</protein>
<name>V7I649_9CLOT</name>
<evidence type="ECO:0000313" key="2">
    <source>
        <dbReference type="EMBL" id="ETA81685.1"/>
    </source>
</evidence>